<evidence type="ECO:0000313" key="8">
    <source>
        <dbReference type="Proteomes" id="UP001066327"/>
    </source>
</evidence>
<evidence type="ECO:0000313" key="6">
    <source>
        <dbReference type="EMBL" id="MCZ4589779.1"/>
    </source>
</evidence>
<protein>
    <submittedName>
        <fullName evidence="7">Helix-turn-helix transcriptional regulator</fullName>
    </submittedName>
</protein>
<dbReference type="NCBIfam" id="NF033788">
    <property type="entry name" value="HTH_metalloreg"/>
    <property type="match status" value="1"/>
</dbReference>
<dbReference type="SUPFAM" id="SSF46785">
    <property type="entry name" value="Winged helix' DNA-binding domain"/>
    <property type="match status" value="1"/>
</dbReference>
<dbReference type="Pfam" id="PF12840">
    <property type="entry name" value="HTH_20"/>
    <property type="match status" value="1"/>
</dbReference>
<organism evidence="7 9">
    <name type="scientific">Rhodococcus opacus</name>
    <name type="common">Nocardia opaca</name>
    <dbReference type="NCBI Taxonomy" id="37919"/>
    <lineage>
        <taxon>Bacteria</taxon>
        <taxon>Bacillati</taxon>
        <taxon>Actinomycetota</taxon>
        <taxon>Actinomycetes</taxon>
        <taxon>Mycobacteriales</taxon>
        <taxon>Nocardiaceae</taxon>
        <taxon>Rhodococcus</taxon>
    </lineage>
</organism>
<dbReference type="PRINTS" id="PR00778">
    <property type="entry name" value="HTHARSR"/>
</dbReference>
<keyword evidence="3" id="KW-0804">Transcription</keyword>
<dbReference type="CDD" id="cd00090">
    <property type="entry name" value="HTH_ARSR"/>
    <property type="match status" value="1"/>
</dbReference>
<dbReference type="SMART" id="SM00418">
    <property type="entry name" value="HTH_ARSR"/>
    <property type="match status" value="1"/>
</dbReference>
<dbReference type="PANTHER" id="PTHR33154:SF33">
    <property type="entry name" value="TRANSCRIPTIONAL REPRESSOR SDPR"/>
    <property type="match status" value="1"/>
</dbReference>
<keyword evidence="1" id="KW-0805">Transcription regulation</keyword>
<reference evidence="6" key="1">
    <citation type="submission" date="2022-12" db="EMBL/GenBank/DDBJ databases">
        <authorList>
            <person name="Krivoruchko A.V."/>
            <person name="Elkin A."/>
        </authorList>
    </citation>
    <scope>NUCLEOTIDE SEQUENCE</scope>
    <source>
        <strain evidence="6">IEGM 249</strain>
    </source>
</reference>
<evidence type="ECO:0000256" key="3">
    <source>
        <dbReference type="ARBA" id="ARBA00023163"/>
    </source>
</evidence>
<feature type="region of interest" description="Disordered" evidence="4">
    <location>
        <begin position="140"/>
        <end position="161"/>
    </location>
</feature>
<dbReference type="InterPro" id="IPR001845">
    <property type="entry name" value="HTH_ArsR_DNA-bd_dom"/>
</dbReference>
<evidence type="ECO:0000256" key="1">
    <source>
        <dbReference type="ARBA" id="ARBA00023015"/>
    </source>
</evidence>
<dbReference type="Proteomes" id="UP001231166">
    <property type="component" value="Chromosome"/>
</dbReference>
<dbReference type="EMBL" id="CP130953">
    <property type="protein sequence ID" value="WLF44623.1"/>
    <property type="molecule type" value="Genomic_DNA"/>
</dbReference>
<proteinExistence type="predicted"/>
<accession>A0AAX3Y5T2</accession>
<dbReference type="Proteomes" id="UP001066327">
    <property type="component" value="Unassembled WGS sequence"/>
</dbReference>
<dbReference type="AlphaFoldDB" id="A0AAX3Y5T2"/>
<keyword evidence="2" id="KW-0238">DNA-binding</keyword>
<dbReference type="Gene3D" id="1.10.10.10">
    <property type="entry name" value="Winged helix-like DNA-binding domain superfamily/Winged helix DNA-binding domain"/>
    <property type="match status" value="1"/>
</dbReference>
<name>A0AAX3Y5T2_RHOOP</name>
<dbReference type="GO" id="GO:0003677">
    <property type="term" value="F:DNA binding"/>
    <property type="evidence" value="ECO:0007669"/>
    <property type="project" value="UniProtKB-KW"/>
</dbReference>
<evidence type="ECO:0000256" key="2">
    <source>
        <dbReference type="ARBA" id="ARBA00023125"/>
    </source>
</evidence>
<dbReference type="InterPro" id="IPR036388">
    <property type="entry name" value="WH-like_DNA-bd_sf"/>
</dbReference>
<evidence type="ECO:0000256" key="4">
    <source>
        <dbReference type="SAM" id="MobiDB-lite"/>
    </source>
</evidence>
<evidence type="ECO:0000259" key="5">
    <source>
        <dbReference type="PROSITE" id="PS50987"/>
    </source>
</evidence>
<dbReference type="EMBL" id="JAPWIS010000036">
    <property type="protein sequence ID" value="MCZ4589779.1"/>
    <property type="molecule type" value="Genomic_DNA"/>
</dbReference>
<dbReference type="InterPro" id="IPR011991">
    <property type="entry name" value="ArsR-like_HTH"/>
</dbReference>
<evidence type="ECO:0000313" key="9">
    <source>
        <dbReference type="Proteomes" id="UP001231166"/>
    </source>
</evidence>
<dbReference type="PANTHER" id="PTHR33154">
    <property type="entry name" value="TRANSCRIPTIONAL REGULATOR, ARSR FAMILY"/>
    <property type="match status" value="1"/>
</dbReference>
<keyword evidence="8" id="KW-1185">Reference proteome</keyword>
<feature type="domain" description="HTH arsR-type" evidence="5">
    <location>
        <begin position="40"/>
        <end position="140"/>
    </location>
</feature>
<gene>
    <name evidence="6" type="ORF">O4328_40150</name>
    <name evidence="7" type="ORF">Q5707_22045</name>
</gene>
<dbReference type="InterPro" id="IPR036390">
    <property type="entry name" value="WH_DNA-bd_sf"/>
</dbReference>
<evidence type="ECO:0000313" key="7">
    <source>
        <dbReference type="EMBL" id="WLF44623.1"/>
    </source>
</evidence>
<dbReference type="PROSITE" id="PS50987">
    <property type="entry name" value="HTH_ARSR_2"/>
    <property type="match status" value="1"/>
</dbReference>
<dbReference type="InterPro" id="IPR051081">
    <property type="entry name" value="HTH_MetalResp_TranReg"/>
</dbReference>
<reference evidence="7" key="2">
    <citation type="submission" date="2023-07" db="EMBL/GenBank/DDBJ databases">
        <title>Genomic analysis of Rhodococcus opacus VOC-14 with glycol ethers degradation activity.</title>
        <authorList>
            <person name="Narkevich D.A."/>
            <person name="Hlushen A.M."/>
            <person name="Akhremchuk A.E."/>
            <person name="Sikolenko M.A."/>
            <person name="Valentovich L.N."/>
        </authorList>
    </citation>
    <scope>NUCLEOTIDE SEQUENCE</scope>
    <source>
        <strain evidence="7">VOC-14</strain>
    </source>
</reference>
<dbReference type="RefSeq" id="WP_269592660.1">
    <property type="nucleotide sequence ID" value="NZ_CP130953.1"/>
</dbReference>
<sequence>MSIGGNRSTPRQGFAFRNTYDMLTSVDILAFGLQGSVVQRAVTTQRNEELAFAVLADQVRRQILDTLASHGECSAGFISDQISTVGRTTVSTHLRALRLSGVVLERRQGRHRLYSIDPMGPANDALQFLRGLLERALGAKTSDSPMSPAVDPDGGSVRRRA</sequence>
<dbReference type="GO" id="GO:0003700">
    <property type="term" value="F:DNA-binding transcription factor activity"/>
    <property type="evidence" value="ECO:0007669"/>
    <property type="project" value="InterPro"/>
</dbReference>